<keyword evidence="4" id="KW-1185">Reference proteome</keyword>
<feature type="chain" id="PRO_5042242815" description="Secreted protein" evidence="2">
    <location>
        <begin position="20"/>
        <end position="72"/>
    </location>
</feature>
<gene>
    <name evidence="3" type="ORF">LY79DRAFT_540057</name>
</gene>
<sequence>MHLVSGACFIVILLPNAERCALELIYQVSNEALFPSTCTGPSSTCLAACPPQTSQLPSQPEIASPPLPSPPR</sequence>
<feature type="compositionally biased region" description="Pro residues" evidence="1">
    <location>
        <begin position="63"/>
        <end position="72"/>
    </location>
</feature>
<feature type="region of interest" description="Disordered" evidence="1">
    <location>
        <begin position="51"/>
        <end position="72"/>
    </location>
</feature>
<dbReference type="RefSeq" id="XP_060418795.1">
    <property type="nucleotide sequence ID" value="XM_060556847.1"/>
</dbReference>
<keyword evidence="2" id="KW-0732">Signal</keyword>
<dbReference type="Proteomes" id="UP001230504">
    <property type="component" value="Unassembled WGS sequence"/>
</dbReference>
<evidence type="ECO:0000313" key="3">
    <source>
        <dbReference type="EMBL" id="KAK1598050.1"/>
    </source>
</evidence>
<evidence type="ECO:0008006" key="5">
    <source>
        <dbReference type="Google" id="ProtNLM"/>
    </source>
</evidence>
<name>A0AAD8Q8L7_9PEZI</name>
<accession>A0AAD8Q8L7</accession>
<dbReference type="EMBL" id="JAHLJV010000006">
    <property type="protein sequence ID" value="KAK1598050.1"/>
    <property type="molecule type" value="Genomic_DNA"/>
</dbReference>
<protein>
    <recommendedName>
        <fullName evidence="5">Secreted protein</fullName>
    </recommendedName>
</protein>
<reference evidence="3" key="1">
    <citation type="submission" date="2021-06" db="EMBL/GenBank/DDBJ databases">
        <title>Comparative genomics, transcriptomics and evolutionary studies reveal genomic signatures of adaptation to plant cell wall in hemibiotrophic fungi.</title>
        <authorList>
            <consortium name="DOE Joint Genome Institute"/>
            <person name="Baroncelli R."/>
            <person name="Diaz J.F."/>
            <person name="Benocci T."/>
            <person name="Peng M."/>
            <person name="Battaglia E."/>
            <person name="Haridas S."/>
            <person name="Andreopoulos W."/>
            <person name="Labutti K."/>
            <person name="Pangilinan J."/>
            <person name="Floch G.L."/>
            <person name="Makela M.R."/>
            <person name="Henrissat B."/>
            <person name="Grigoriev I.V."/>
            <person name="Crouch J.A."/>
            <person name="De Vries R.P."/>
            <person name="Sukno S.A."/>
            <person name="Thon M.R."/>
        </authorList>
    </citation>
    <scope>NUCLEOTIDE SEQUENCE</scope>
    <source>
        <strain evidence="3">CBS 125086</strain>
    </source>
</reference>
<evidence type="ECO:0000256" key="1">
    <source>
        <dbReference type="SAM" id="MobiDB-lite"/>
    </source>
</evidence>
<dbReference type="AlphaFoldDB" id="A0AAD8Q8L7"/>
<feature type="signal peptide" evidence="2">
    <location>
        <begin position="1"/>
        <end position="19"/>
    </location>
</feature>
<organism evidence="3 4">
    <name type="scientific">Colletotrichum navitas</name>
    <dbReference type="NCBI Taxonomy" id="681940"/>
    <lineage>
        <taxon>Eukaryota</taxon>
        <taxon>Fungi</taxon>
        <taxon>Dikarya</taxon>
        <taxon>Ascomycota</taxon>
        <taxon>Pezizomycotina</taxon>
        <taxon>Sordariomycetes</taxon>
        <taxon>Hypocreomycetidae</taxon>
        <taxon>Glomerellales</taxon>
        <taxon>Glomerellaceae</taxon>
        <taxon>Colletotrichum</taxon>
        <taxon>Colletotrichum graminicola species complex</taxon>
    </lineage>
</organism>
<evidence type="ECO:0000313" key="4">
    <source>
        <dbReference type="Proteomes" id="UP001230504"/>
    </source>
</evidence>
<proteinExistence type="predicted"/>
<evidence type="ECO:0000256" key="2">
    <source>
        <dbReference type="SAM" id="SignalP"/>
    </source>
</evidence>
<dbReference type="GeneID" id="85441087"/>
<comment type="caution">
    <text evidence="3">The sequence shown here is derived from an EMBL/GenBank/DDBJ whole genome shotgun (WGS) entry which is preliminary data.</text>
</comment>